<evidence type="ECO:0000259" key="18">
    <source>
        <dbReference type="PROSITE" id="PS51462"/>
    </source>
</evidence>
<accession>A0A1Y6CDP9</accession>
<evidence type="ECO:0000256" key="5">
    <source>
        <dbReference type="ARBA" id="ARBA00022723"/>
    </source>
</evidence>
<proteinExistence type="inferred from homology"/>
<dbReference type="STRING" id="1513793.SAMN06296036_11813"/>
<evidence type="ECO:0000313" key="19">
    <source>
        <dbReference type="EMBL" id="SMF56301.1"/>
    </source>
</evidence>
<comment type="cofactor">
    <cofactor evidence="1">
        <name>Mg(2+)</name>
        <dbReference type="ChEBI" id="CHEBI:18420"/>
    </cofactor>
</comment>
<dbReference type="PRINTS" id="PR00502">
    <property type="entry name" value="NUDIXFAMILY"/>
</dbReference>
<dbReference type="InterPro" id="IPR020084">
    <property type="entry name" value="NUDIX_hydrolase_CS"/>
</dbReference>
<dbReference type="AlphaFoldDB" id="A0A1Y6CDP9"/>
<name>A0A1Y6CDP9_9BACT</name>
<evidence type="ECO:0000256" key="1">
    <source>
        <dbReference type="ARBA" id="ARBA00001946"/>
    </source>
</evidence>
<evidence type="ECO:0000256" key="14">
    <source>
        <dbReference type="ARBA" id="ARBA00041592"/>
    </source>
</evidence>
<dbReference type="GO" id="GO:0008413">
    <property type="term" value="F:8-oxo-7,8-dihydroguanosine triphosphate pyrophosphatase activity"/>
    <property type="evidence" value="ECO:0007669"/>
    <property type="project" value="TreeGrafter"/>
</dbReference>
<evidence type="ECO:0000256" key="13">
    <source>
        <dbReference type="ARBA" id="ARBA00040794"/>
    </source>
</evidence>
<dbReference type="GO" id="GO:0046872">
    <property type="term" value="F:metal ion binding"/>
    <property type="evidence" value="ECO:0007669"/>
    <property type="project" value="UniProtKB-KW"/>
</dbReference>
<evidence type="ECO:0000256" key="7">
    <source>
        <dbReference type="ARBA" id="ARBA00022801"/>
    </source>
</evidence>
<dbReference type="Pfam" id="PF00293">
    <property type="entry name" value="NUDIX"/>
    <property type="match status" value="1"/>
</dbReference>
<keyword evidence="9" id="KW-0234">DNA repair</keyword>
<protein>
    <recommendedName>
        <fullName evidence="13">8-oxo-dGTP diphosphatase</fullName>
        <ecNumber evidence="12">3.6.1.55</ecNumber>
    </recommendedName>
    <alternativeName>
        <fullName evidence="16">7,8-dihydro-8-oxoguanine-triphosphatase</fullName>
    </alternativeName>
    <alternativeName>
        <fullName evidence="15">Mutator protein MutT</fullName>
    </alternativeName>
    <alternativeName>
        <fullName evidence="14">dGTP pyrophosphohydrolase</fullName>
    </alternativeName>
</protein>
<evidence type="ECO:0000256" key="16">
    <source>
        <dbReference type="ARBA" id="ARBA00042798"/>
    </source>
</evidence>
<evidence type="ECO:0000256" key="8">
    <source>
        <dbReference type="ARBA" id="ARBA00022842"/>
    </source>
</evidence>
<dbReference type="InterPro" id="IPR047127">
    <property type="entry name" value="MutT-like"/>
</dbReference>
<dbReference type="GO" id="GO:0006281">
    <property type="term" value="P:DNA repair"/>
    <property type="evidence" value="ECO:0007669"/>
    <property type="project" value="UniProtKB-KW"/>
</dbReference>
<comment type="similarity">
    <text evidence="2 17">Belongs to the Nudix hydrolase family.</text>
</comment>
<sequence length="158" mass="17539">MSFSSTFDLPYIRVICLSSRDISLIVAKVLRVDVVCALMAQKNTYFVAKRADHKASGGRWEFPGGKVEEGESPAEAIIRELAEELDVQSAVEQVLEPILVEKKNFALRLIPVKVSIQGTILLKEHSDGRWLSPSDLLGLDLCEGDREIVHRYLIGGSM</sequence>
<dbReference type="EC" id="3.6.1.55" evidence="12"/>
<reference evidence="20" key="1">
    <citation type="submission" date="2017-04" db="EMBL/GenBank/DDBJ databases">
        <authorList>
            <person name="Varghese N."/>
            <person name="Submissions S."/>
        </authorList>
    </citation>
    <scope>NUCLEOTIDE SEQUENCE [LARGE SCALE GENOMIC DNA]</scope>
    <source>
        <strain evidence="20">RKEM611</strain>
    </source>
</reference>
<organism evidence="19 20">
    <name type="scientific">Pseudobacteriovorax antillogorgiicola</name>
    <dbReference type="NCBI Taxonomy" id="1513793"/>
    <lineage>
        <taxon>Bacteria</taxon>
        <taxon>Pseudomonadati</taxon>
        <taxon>Bdellovibrionota</taxon>
        <taxon>Oligoflexia</taxon>
        <taxon>Oligoflexales</taxon>
        <taxon>Pseudobacteriovoracaceae</taxon>
        <taxon>Pseudobacteriovorax</taxon>
    </lineage>
</organism>
<dbReference type="CDD" id="cd03425">
    <property type="entry name" value="NUDIX_MutT_NudA_like"/>
    <property type="match status" value="1"/>
</dbReference>
<dbReference type="PROSITE" id="PS51462">
    <property type="entry name" value="NUDIX"/>
    <property type="match status" value="1"/>
</dbReference>
<gene>
    <name evidence="19" type="ORF">SAMN06296036_11813</name>
</gene>
<dbReference type="InterPro" id="IPR000086">
    <property type="entry name" value="NUDIX_hydrolase_dom"/>
</dbReference>
<comment type="catalytic activity">
    <reaction evidence="10">
        <text>8-oxo-dGTP + H2O = 8-oxo-dGMP + diphosphate + H(+)</text>
        <dbReference type="Rhea" id="RHEA:31575"/>
        <dbReference type="ChEBI" id="CHEBI:15377"/>
        <dbReference type="ChEBI" id="CHEBI:15378"/>
        <dbReference type="ChEBI" id="CHEBI:33019"/>
        <dbReference type="ChEBI" id="CHEBI:63224"/>
        <dbReference type="ChEBI" id="CHEBI:77896"/>
        <dbReference type="EC" id="3.6.1.55"/>
    </reaction>
</comment>
<dbReference type="PANTHER" id="PTHR47707:SF1">
    <property type="entry name" value="NUDIX HYDROLASE FAMILY PROTEIN"/>
    <property type="match status" value="1"/>
</dbReference>
<evidence type="ECO:0000256" key="6">
    <source>
        <dbReference type="ARBA" id="ARBA00022763"/>
    </source>
</evidence>
<dbReference type="PROSITE" id="PS00893">
    <property type="entry name" value="NUDIX_BOX"/>
    <property type="match status" value="1"/>
</dbReference>
<evidence type="ECO:0000256" key="4">
    <source>
        <dbReference type="ARBA" id="ARBA00022705"/>
    </source>
</evidence>
<evidence type="ECO:0000256" key="11">
    <source>
        <dbReference type="ARBA" id="ARBA00036904"/>
    </source>
</evidence>
<evidence type="ECO:0000256" key="3">
    <source>
        <dbReference type="ARBA" id="ARBA00022457"/>
    </source>
</evidence>
<evidence type="ECO:0000256" key="12">
    <source>
        <dbReference type="ARBA" id="ARBA00038905"/>
    </source>
</evidence>
<keyword evidence="3" id="KW-0515">Mutator protein</keyword>
<keyword evidence="5" id="KW-0479">Metal-binding</keyword>
<dbReference type="PANTHER" id="PTHR47707">
    <property type="entry name" value="8-OXO-DGTP DIPHOSPHATASE"/>
    <property type="match status" value="1"/>
</dbReference>
<dbReference type="GO" id="GO:0035539">
    <property type="term" value="F:8-oxo-7,8-dihydrodeoxyguanosine triphosphate pyrophosphatase activity"/>
    <property type="evidence" value="ECO:0007669"/>
    <property type="project" value="UniProtKB-EC"/>
</dbReference>
<dbReference type="GO" id="GO:0044716">
    <property type="term" value="F:8-oxo-GDP phosphatase activity"/>
    <property type="evidence" value="ECO:0007669"/>
    <property type="project" value="TreeGrafter"/>
</dbReference>
<feature type="domain" description="Nudix hydrolase" evidence="18">
    <location>
        <begin position="29"/>
        <end position="154"/>
    </location>
</feature>
<dbReference type="Proteomes" id="UP000192907">
    <property type="component" value="Unassembled WGS sequence"/>
</dbReference>
<dbReference type="GO" id="GO:0044715">
    <property type="term" value="F:8-oxo-dGDP phosphatase activity"/>
    <property type="evidence" value="ECO:0007669"/>
    <property type="project" value="TreeGrafter"/>
</dbReference>
<keyword evidence="8" id="KW-0460">Magnesium</keyword>
<evidence type="ECO:0000256" key="9">
    <source>
        <dbReference type="ARBA" id="ARBA00023204"/>
    </source>
</evidence>
<keyword evidence="4" id="KW-0235">DNA replication</keyword>
<dbReference type="InterPro" id="IPR020476">
    <property type="entry name" value="Nudix_hydrolase"/>
</dbReference>
<evidence type="ECO:0000256" key="2">
    <source>
        <dbReference type="ARBA" id="ARBA00005582"/>
    </source>
</evidence>
<dbReference type="Gene3D" id="3.90.79.10">
    <property type="entry name" value="Nucleoside Triphosphate Pyrophosphohydrolase"/>
    <property type="match status" value="1"/>
</dbReference>
<dbReference type="SUPFAM" id="SSF55811">
    <property type="entry name" value="Nudix"/>
    <property type="match status" value="1"/>
</dbReference>
<keyword evidence="20" id="KW-1185">Reference proteome</keyword>
<evidence type="ECO:0000313" key="20">
    <source>
        <dbReference type="Proteomes" id="UP000192907"/>
    </source>
</evidence>
<dbReference type="EMBL" id="FWZT01000018">
    <property type="protein sequence ID" value="SMF56301.1"/>
    <property type="molecule type" value="Genomic_DNA"/>
</dbReference>
<dbReference type="GO" id="GO:0006260">
    <property type="term" value="P:DNA replication"/>
    <property type="evidence" value="ECO:0007669"/>
    <property type="project" value="UniProtKB-KW"/>
</dbReference>
<evidence type="ECO:0000256" key="17">
    <source>
        <dbReference type="RuleBase" id="RU003476"/>
    </source>
</evidence>
<dbReference type="InterPro" id="IPR015797">
    <property type="entry name" value="NUDIX_hydrolase-like_dom_sf"/>
</dbReference>
<keyword evidence="6" id="KW-0227">DNA damage</keyword>
<evidence type="ECO:0000256" key="10">
    <source>
        <dbReference type="ARBA" id="ARBA00035861"/>
    </source>
</evidence>
<keyword evidence="7 17" id="KW-0378">Hydrolase</keyword>
<comment type="catalytic activity">
    <reaction evidence="11">
        <text>8-oxo-GTP + H2O = 8-oxo-GMP + diphosphate + H(+)</text>
        <dbReference type="Rhea" id="RHEA:67616"/>
        <dbReference type="ChEBI" id="CHEBI:15377"/>
        <dbReference type="ChEBI" id="CHEBI:15378"/>
        <dbReference type="ChEBI" id="CHEBI:33019"/>
        <dbReference type="ChEBI" id="CHEBI:143553"/>
        <dbReference type="ChEBI" id="CHEBI:145694"/>
    </reaction>
</comment>
<evidence type="ECO:0000256" key="15">
    <source>
        <dbReference type="ARBA" id="ARBA00041979"/>
    </source>
</evidence>